<evidence type="ECO:0000313" key="3">
    <source>
        <dbReference type="Proteomes" id="UP001500653"/>
    </source>
</evidence>
<evidence type="ECO:0000313" key="2">
    <source>
        <dbReference type="EMBL" id="GAA1232809.1"/>
    </source>
</evidence>
<proteinExistence type="predicted"/>
<name>A0ABN1W2S0_9PSEU</name>
<feature type="region of interest" description="Disordered" evidence="1">
    <location>
        <begin position="83"/>
        <end position="104"/>
    </location>
</feature>
<organism evidence="2 3">
    <name type="scientific">Prauserella halophila</name>
    <dbReference type="NCBI Taxonomy" id="185641"/>
    <lineage>
        <taxon>Bacteria</taxon>
        <taxon>Bacillati</taxon>
        <taxon>Actinomycetota</taxon>
        <taxon>Actinomycetes</taxon>
        <taxon>Pseudonocardiales</taxon>
        <taxon>Pseudonocardiaceae</taxon>
        <taxon>Prauserella</taxon>
    </lineage>
</organism>
<accession>A0ABN1W2S0</accession>
<dbReference type="EMBL" id="BAAALN010000005">
    <property type="protein sequence ID" value="GAA1232809.1"/>
    <property type="molecule type" value="Genomic_DNA"/>
</dbReference>
<evidence type="ECO:0000256" key="1">
    <source>
        <dbReference type="SAM" id="MobiDB-lite"/>
    </source>
</evidence>
<comment type="caution">
    <text evidence="2">The sequence shown here is derived from an EMBL/GenBank/DDBJ whole genome shotgun (WGS) entry which is preliminary data.</text>
</comment>
<gene>
    <name evidence="2" type="ORF">GCM10009676_15100</name>
</gene>
<dbReference type="Proteomes" id="UP001500653">
    <property type="component" value="Unassembled WGS sequence"/>
</dbReference>
<keyword evidence="3" id="KW-1185">Reference proteome</keyword>
<sequence length="132" mass="14273">MLLVTVNSDKAELAVRHHTAAPPTEPTPEGAQMSTTEMSELRSTISRLKQCVGALRSRYGEVPAVHRLANDVERLDIDAVELGDTSGVPAQGRGAPPIDRSEIVPVPDTPYDPAMWHDADDEGVGGYHGHRR</sequence>
<feature type="region of interest" description="Disordered" evidence="1">
    <location>
        <begin position="15"/>
        <end position="38"/>
    </location>
</feature>
<reference evidence="2 3" key="1">
    <citation type="journal article" date="2019" name="Int. J. Syst. Evol. Microbiol.">
        <title>The Global Catalogue of Microorganisms (GCM) 10K type strain sequencing project: providing services to taxonomists for standard genome sequencing and annotation.</title>
        <authorList>
            <consortium name="The Broad Institute Genomics Platform"/>
            <consortium name="The Broad Institute Genome Sequencing Center for Infectious Disease"/>
            <person name="Wu L."/>
            <person name="Ma J."/>
        </authorList>
    </citation>
    <scope>NUCLEOTIDE SEQUENCE [LARGE SCALE GENOMIC DNA]</scope>
    <source>
        <strain evidence="2 3">JCM 13023</strain>
    </source>
</reference>
<protein>
    <submittedName>
        <fullName evidence="2">Uncharacterized protein</fullName>
    </submittedName>
</protein>